<accession>A0ACC2TWZ5</accession>
<dbReference type="EMBL" id="QTSX02001938">
    <property type="protein sequence ID" value="KAJ9079132.1"/>
    <property type="molecule type" value="Genomic_DNA"/>
</dbReference>
<evidence type="ECO:0000313" key="1">
    <source>
        <dbReference type="EMBL" id="KAJ9079132.1"/>
    </source>
</evidence>
<name>A0ACC2TWZ5_9FUNG</name>
<reference evidence="1" key="1">
    <citation type="submission" date="2022-04" db="EMBL/GenBank/DDBJ databases">
        <title>Genome of the entomopathogenic fungus Entomophthora muscae.</title>
        <authorList>
            <person name="Elya C."/>
            <person name="Lovett B.R."/>
            <person name="Lee E."/>
            <person name="Macias A.M."/>
            <person name="Hajek A.E."/>
            <person name="De Bivort B.L."/>
            <person name="Kasson M.T."/>
            <person name="De Fine Licht H.H."/>
            <person name="Stajich J.E."/>
        </authorList>
    </citation>
    <scope>NUCLEOTIDE SEQUENCE</scope>
    <source>
        <strain evidence="1">Berkeley</strain>
    </source>
</reference>
<proteinExistence type="predicted"/>
<sequence length="393" mass="45588">MAPPESFQPRPTVVSAPELPAQDFRYLKTEEARREYEKNYVPPNFTLKELRDSIPAHLFERSALKSFMHLFMDFIACGTLYLMSTQLEGKHFLLQLLGWPVYWFVQGAFFFGIWVIAHECGHQAFSESRLLNNVVGTILHSALLVPYHAWRISHSLHHANTGHVERDQAFVPYRRSEFHKSALYEAVQESPIFILAKMAFFLVIGWPLYLIMHAGGPSYGKYTSHFHPTSPIFRPNQGNLILESDAALLVAIAIIGQCIRVYSFETVGKYYLMPYLFNNAWLVMITYLQHTDVYVPHYEKSTWNYVRGALTTVDRDFGWFLNHAMNHITDSHVVHHIFSQIPFYNAIKATPYLKEKLGKYYLYDSTPFPVAMYNAISNCNFVDDEGDVLFYRR</sequence>
<keyword evidence="2" id="KW-1185">Reference proteome</keyword>
<comment type="caution">
    <text evidence="1">The sequence shown here is derived from an EMBL/GenBank/DDBJ whole genome shotgun (WGS) entry which is preliminary data.</text>
</comment>
<protein>
    <submittedName>
        <fullName evidence="1">Uncharacterized protein</fullName>
    </submittedName>
</protein>
<dbReference type="Proteomes" id="UP001165960">
    <property type="component" value="Unassembled WGS sequence"/>
</dbReference>
<gene>
    <name evidence="1" type="ORF">DSO57_1038692</name>
</gene>
<organism evidence="1 2">
    <name type="scientific">Entomophthora muscae</name>
    <dbReference type="NCBI Taxonomy" id="34485"/>
    <lineage>
        <taxon>Eukaryota</taxon>
        <taxon>Fungi</taxon>
        <taxon>Fungi incertae sedis</taxon>
        <taxon>Zoopagomycota</taxon>
        <taxon>Entomophthoromycotina</taxon>
        <taxon>Entomophthoromycetes</taxon>
        <taxon>Entomophthorales</taxon>
        <taxon>Entomophthoraceae</taxon>
        <taxon>Entomophthora</taxon>
    </lineage>
</organism>
<evidence type="ECO:0000313" key="2">
    <source>
        <dbReference type="Proteomes" id="UP001165960"/>
    </source>
</evidence>